<dbReference type="PROSITE" id="PS00633">
    <property type="entry name" value="BROMODOMAIN_1"/>
    <property type="match status" value="1"/>
</dbReference>
<feature type="region of interest" description="Disordered" evidence="13">
    <location>
        <begin position="1"/>
        <end position="157"/>
    </location>
</feature>
<evidence type="ECO:0000256" key="6">
    <source>
        <dbReference type="ARBA" id="ARBA00023015"/>
    </source>
</evidence>
<dbReference type="PROSITE" id="PS51186">
    <property type="entry name" value="GNAT"/>
    <property type="match status" value="1"/>
</dbReference>
<evidence type="ECO:0000313" key="16">
    <source>
        <dbReference type="EMBL" id="KND04068.1"/>
    </source>
</evidence>
<gene>
    <name evidence="16" type="ORF">SPPG_01510</name>
</gene>
<evidence type="ECO:0000256" key="5">
    <source>
        <dbReference type="ARBA" id="ARBA00022853"/>
    </source>
</evidence>
<sequence length="514" mass="57708">MSPETAKRHRTPSIERLPQPPSSDDDEEPLSKRRRTASDDVIKAPDSLFAGAEASPTLSSKPKRSRSGTPEPARRMSSSSEEDEAPLSKRRRMGQQIFSSQETPASDTPTNTPAQSGRTLANQSIGVQGEADENGDVANGDTASALTTGEVPPKLPSPLIAPTTLVDDIQDGVQPAPEKFNEVRSAKYKRILEEEQSGFVSFKLAHNDGRKENLVLLSRLKAVIQAQLPKMPREYIARVVYSREHFSYVVVRANREVIGGITFRPFEARKFAEIVFLAVLSGNQTSGYGARLMAHFKDYVRDTFGVQHLLTYADNFAIGFFKKQGFTSEITLEKAIWVGYIKDYEGATLLQCTFFPKVRYLEIYTIYAAHRKAVFQKIKEISQSHIVYPGLDAFKKGATHVNPQDIPGLQEAGWTPDIEEKIRGSDDTKSPMYYMLSQLLGELRENQNAWPFTEPVSGVPDYYDIIKHPMDLRTMGEHLEDGKYQSIAEFEAEFALIVQNCKIYNEDHTPYVKW</sequence>
<dbReference type="InterPro" id="IPR036427">
    <property type="entry name" value="Bromodomain-like_sf"/>
</dbReference>
<evidence type="ECO:0000256" key="3">
    <source>
        <dbReference type="ARBA" id="ARBA00013184"/>
    </source>
</evidence>
<comment type="subcellular location">
    <subcellularLocation>
        <location evidence="1">Nucleus</location>
    </subcellularLocation>
</comment>
<dbReference type="CDD" id="cd04301">
    <property type="entry name" value="NAT_SF"/>
    <property type="match status" value="1"/>
</dbReference>
<dbReference type="GO" id="GO:0003712">
    <property type="term" value="F:transcription coregulator activity"/>
    <property type="evidence" value="ECO:0007669"/>
    <property type="project" value="EnsemblFungi"/>
</dbReference>
<dbReference type="GO" id="GO:0046695">
    <property type="term" value="C:SLIK (SAGA-like) complex"/>
    <property type="evidence" value="ECO:0007669"/>
    <property type="project" value="EnsemblFungi"/>
</dbReference>
<dbReference type="GeneID" id="27685168"/>
<keyword evidence="8" id="KW-0010">Activator</keyword>
<dbReference type="VEuPathDB" id="FungiDB:SPPG_01510"/>
<dbReference type="InterPro" id="IPR037800">
    <property type="entry name" value="GCN5"/>
</dbReference>
<feature type="domain" description="N-acetyltransferase" evidence="15">
    <location>
        <begin position="207"/>
        <end position="345"/>
    </location>
</feature>
<protein>
    <recommendedName>
        <fullName evidence="3">histone acetyltransferase</fullName>
        <ecNumber evidence="3">2.3.1.48</ecNumber>
    </recommendedName>
</protein>
<dbReference type="RefSeq" id="XP_016612107.1">
    <property type="nucleotide sequence ID" value="XM_016749828.1"/>
</dbReference>
<dbReference type="EC" id="2.3.1.48" evidence="3"/>
<dbReference type="GO" id="GO:0000124">
    <property type="term" value="C:SAGA complex"/>
    <property type="evidence" value="ECO:0007669"/>
    <property type="project" value="EnsemblFungi"/>
</dbReference>
<comment type="similarity">
    <text evidence="2">Belongs to the acetyltransferase family. GCN5 subfamily.</text>
</comment>
<keyword evidence="7 12" id="KW-0103">Bromodomain</keyword>
<evidence type="ECO:0000256" key="9">
    <source>
        <dbReference type="ARBA" id="ARBA00023163"/>
    </source>
</evidence>
<dbReference type="GO" id="GO:0005634">
    <property type="term" value="C:nucleus"/>
    <property type="evidence" value="ECO:0007669"/>
    <property type="project" value="UniProtKB-SubCell"/>
</dbReference>
<evidence type="ECO:0000256" key="10">
    <source>
        <dbReference type="ARBA" id="ARBA00023242"/>
    </source>
</evidence>
<dbReference type="GO" id="GO:0140129">
    <property type="term" value="F:histone H3K56ac reader activity"/>
    <property type="evidence" value="ECO:0007669"/>
    <property type="project" value="EnsemblFungi"/>
</dbReference>
<dbReference type="SUPFAM" id="SSF47370">
    <property type="entry name" value="Bromodomain"/>
    <property type="match status" value="1"/>
</dbReference>
<dbReference type="FunCoup" id="A0A0L0HSJ6">
    <property type="interactions" value="40"/>
</dbReference>
<keyword evidence="6" id="KW-0805">Transcription regulation</keyword>
<dbReference type="InterPro" id="IPR016181">
    <property type="entry name" value="Acyl_CoA_acyltransferase"/>
</dbReference>
<dbReference type="InterPro" id="IPR000182">
    <property type="entry name" value="GNAT_dom"/>
</dbReference>
<evidence type="ECO:0000256" key="7">
    <source>
        <dbReference type="ARBA" id="ARBA00023117"/>
    </source>
</evidence>
<keyword evidence="9" id="KW-0804">Transcription</keyword>
<keyword evidence="17" id="KW-1185">Reference proteome</keyword>
<dbReference type="Gene3D" id="3.40.630.30">
    <property type="match status" value="1"/>
</dbReference>
<dbReference type="GO" id="GO:0140046">
    <property type="term" value="F:histone H4K16ac reader activity"/>
    <property type="evidence" value="ECO:0007669"/>
    <property type="project" value="EnsemblFungi"/>
</dbReference>
<dbReference type="AlphaFoldDB" id="A0A0L0HSJ6"/>
<evidence type="ECO:0000256" key="1">
    <source>
        <dbReference type="ARBA" id="ARBA00004123"/>
    </source>
</evidence>
<evidence type="ECO:0000256" key="11">
    <source>
        <dbReference type="ARBA" id="ARBA00023315"/>
    </source>
</evidence>
<dbReference type="PANTHER" id="PTHR45750">
    <property type="entry name" value="GH11602P"/>
    <property type="match status" value="1"/>
</dbReference>
<feature type="compositionally biased region" description="Polar residues" evidence="13">
    <location>
        <begin position="96"/>
        <end position="126"/>
    </location>
</feature>
<dbReference type="GO" id="GO:0140671">
    <property type="term" value="C:ADA complex"/>
    <property type="evidence" value="ECO:0007669"/>
    <property type="project" value="EnsemblFungi"/>
</dbReference>
<dbReference type="GO" id="GO:0045815">
    <property type="term" value="P:transcription initiation-coupled chromatin remodeling"/>
    <property type="evidence" value="ECO:0007669"/>
    <property type="project" value="EnsemblFungi"/>
</dbReference>
<dbReference type="GO" id="GO:0005829">
    <property type="term" value="C:cytosol"/>
    <property type="evidence" value="ECO:0007669"/>
    <property type="project" value="EnsemblFungi"/>
</dbReference>
<dbReference type="InterPro" id="IPR018359">
    <property type="entry name" value="Bromodomain_CS"/>
</dbReference>
<evidence type="ECO:0000259" key="15">
    <source>
        <dbReference type="PROSITE" id="PS51186"/>
    </source>
</evidence>
<evidence type="ECO:0000256" key="2">
    <source>
        <dbReference type="ARBA" id="ARBA00008607"/>
    </source>
</evidence>
<dbReference type="STRING" id="645134.A0A0L0HSJ6"/>
<dbReference type="SMART" id="SM00297">
    <property type="entry name" value="BROMO"/>
    <property type="match status" value="1"/>
</dbReference>
<dbReference type="OMA" id="HQPPKEW"/>
<keyword evidence="11" id="KW-0012">Acyltransferase</keyword>
<dbReference type="GO" id="GO:0000775">
    <property type="term" value="C:chromosome, centromeric region"/>
    <property type="evidence" value="ECO:0007669"/>
    <property type="project" value="EnsemblFungi"/>
</dbReference>
<evidence type="ECO:0000259" key="14">
    <source>
        <dbReference type="PROSITE" id="PS50014"/>
    </source>
</evidence>
<reference evidence="16 17" key="1">
    <citation type="submission" date="2009-08" db="EMBL/GenBank/DDBJ databases">
        <title>The Genome Sequence of Spizellomyces punctatus strain DAOM BR117.</title>
        <authorList>
            <consortium name="The Broad Institute Genome Sequencing Platform"/>
            <person name="Russ C."/>
            <person name="Cuomo C."/>
            <person name="Shea T."/>
            <person name="Young S.K."/>
            <person name="Zeng Q."/>
            <person name="Koehrsen M."/>
            <person name="Haas B."/>
            <person name="Borodovsky M."/>
            <person name="Guigo R."/>
            <person name="Alvarado L."/>
            <person name="Berlin A."/>
            <person name="Bochicchio J."/>
            <person name="Borenstein D."/>
            <person name="Chapman S."/>
            <person name="Chen Z."/>
            <person name="Engels R."/>
            <person name="Freedman E."/>
            <person name="Gellesch M."/>
            <person name="Goldberg J."/>
            <person name="Griggs A."/>
            <person name="Gujja S."/>
            <person name="Heiman D."/>
            <person name="Hepburn T."/>
            <person name="Howarth C."/>
            <person name="Jen D."/>
            <person name="Larson L."/>
            <person name="Lewis B."/>
            <person name="Mehta T."/>
            <person name="Park D."/>
            <person name="Pearson M."/>
            <person name="Roberts A."/>
            <person name="Saif S."/>
            <person name="Shenoy N."/>
            <person name="Sisk P."/>
            <person name="Stolte C."/>
            <person name="Sykes S."/>
            <person name="Thomson T."/>
            <person name="Walk T."/>
            <person name="White J."/>
            <person name="Yandava C."/>
            <person name="Burger G."/>
            <person name="Gray M.W."/>
            <person name="Holland P.W.H."/>
            <person name="King N."/>
            <person name="Lang F.B.F."/>
            <person name="Roger A.J."/>
            <person name="Ruiz-Trillo I."/>
            <person name="Lander E."/>
            <person name="Nusbaum C."/>
        </authorList>
    </citation>
    <scope>NUCLEOTIDE SEQUENCE [LARGE SCALE GENOMIC DNA]</scope>
    <source>
        <strain evidence="16 17">DAOM BR117</strain>
    </source>
</reference>
<dbReference type="EMBL" id="KQ257451">
    <property type="protein sequence ID" value="KND04068.1"/>
    <property type="molecule type" value="Genomic_DNA"/>
</dbReference>
<dbReference type="GO" id="GO:0036408">
    <property type="term" value="F:histone H3K14 acetyltransferase activity"/>
    <property type="evidence" value="ECO:0007669"/>
    <property type="project" value="EnsemblFungi"/>
</dbReference>
<evidence type="ECO:0000256" key="4">
    <source>
        <dbReference type="ARBA" id="ARBA00022679"/>
    </source>
</evidence>
<proteinExistence type="inferred from homology"/>
<organism evidence="16 17">
    <name type="scientific">Spizellomyces punctatus (strain DAOM BR117)</name>
    <dbReference type="NCBI Taxonomy" id="645134"/>
    <lineage>
        <taxon>Eukaryota</taxon>
        <taxon>Fungi</taxon>
        <taxon>Fungi incertae sedis</taxon>
        <taxon>Chytridiomycota</taxon>
        <taxon>Chytridiomycota incertae sedis</taxon>
        <taxon>Chytridiomycetes</taxon>
        <taxon>Spizellomycetales</taxon>
        <taxon>Spizellomycetaceae</taxon>
        <taxon>Spizellomyces</taxon>
    </lineage>
</organism>
<evidence type="ECO:0000256" key="12">
    <source>
        <dbReference type="PROSITE-ProRule" id="PRU00035"/>
    </source>
</evidence>
<evidence type="ECO:0000313" key="17">
    <source>
        <dbReference type="Proteomes" id="UP000053201"/>
    </source>
</evidence>
<dbReference type="PANTHER" id="PTHR45750:SF3">
    <property type="entry name" value="HISTONE ACETYLTRANSFERASE"/>
    <property type="match status" value="1"/>
</dbReference>
<dbReference type="Gene3D" id="1.20.920.10">
    <property type="entry name" value="Bromodomain-like"/>
    <property type="match status" value="1"/>
</dbReference>
<dbReference type="GO" id="GO:0010515">
    <property type="term" value="P:negative regulation of induction of conjugation with cellular fusion"/>
    <property type="evidence" value="ECO:0007669"/>
    <property type="project" value="EnsemblFungi"/>
</dbReference>
<dbReference type="Proteomes" id="UP000053201">
    <property type="component" value="Unassembled WGS sequence"/>
</dbReference>
<evidence type="ECO:0000256" key="13">
    <source>
        <dbReference type="SAM" id="MobiDB-lite"/>
    </source>
</evidence>
<dbReference type="PROSITE" id="PS50014">
    <property type="entry name" value="BROMODOMAIN_2"/>
    <property type="match status" value="1"/>
</dbReference>
<accession>A0A0L0HSJ6</accession>
<keyword evidence="10" id="KW-0539">Nucleus</keyword>
<dbReference type="GO" id="GO:0043993">
    <property type="term" value="F:histone H3K18 acetyltransferase activity"/>
    <property type="evidence" value="ECO:0007669"/>
    <property type="project" value="EnsemblFungi"/>
</dbReference>
<name>A0A0L0HSJ6_SPIPD</name>
<dbReference type="OrthoDB" id="1937912at2759"/>
<keyword evidence="5" id="KW-0156">Chromatin regulator</keyword>
<dbReference type="PRINTS" id="PR00503">
    <property type="entry name" value="BROMODOMAIN"/>
</dbReference>
<feature type="domain" description="Bromo" evidence="14">
    <location>
        <begin position="444"/>
        <end position="512"/>
    </location>
</feature>
<dbReference type="eggNOG" id="KOG1472">
    <property type="taxonomic scope" value="Eukaryota"/>
</dbReference>
<dbReference type="GO" id="GO:0043992">
    <property type="term" value="F:histone H3K9 acetyltransferase activity"/>
    <property type="evidence" value="ECO:0007669"/>
    <property type="project" value="EnsemblFungi"/>
</dbReference>
<dbReference type="Pfam" id="PF00583">
    <property type="entry name" value="Acetyltransf_1"/>
    <property type="match status" value="1"/>
</dbReference>
<evidence type="ECO:0000256" key="8">
    <source>
        <dbReference type="ARBA" id="ARBA00023159"/>
    </source>
</evidence>
<dbReference type="Pfam" id="PF00439">
    <property type="entry name" value="Bromodomain"/>
    <property type="match status" value="1"/>
</dbReference>
<dbReference type="SUPFAM" id="SSF55729">
    <property type="entry name" value="Acyl-CoA N-acyltransferases (Nat)"/>
    <property type="match status" value="1"/>
</dbReference>
<dbReference type="GO" id="GO:0140068">
    <property type="term" value="F:histone crotonyltransferase activity"/>
    <property type="evidence" value="ECO:0007669"/>
    <property type="project" value="EnsemblFungi"/>
</dbReference>
<keyword evidence="4" id="KW-0808">Transferase</keyword>
<dbReference type="GO" id="GO:0140011">
    <property type="term" value="F:histone H4K12ac reader activity"/>
    <property type="evidence" value="ECO:0007669"/>
    <property type="project" value="EnsemblFungi"/>
</dbReference>
<dbReference type="InterPro" id="IPR001487">
    <property type="entry name" value="Bromodomain"/>
</dbReference>
<dbReference type="GO" id="GO:0032968">
    <property type="term" value="P:positive regulation of transcription elongation by RNA polymerase II"/>
    <property type="evidence" value="ECO:0007669"/>
    <property type="project" value="EnsemblFungi"/>
</dbReference>
<dbReference type="InParanoid" id="A0A0L0HSJ6"/>